<name>A0AB34K0W8_PRYPA</name>
<keyword evidence="3" id="KW-1185">Reference proteome</keyword>
<dbReference type="EMBL" id="JBGBPQ010000003">
    <property type="protein sequence ID" value="KAL1526555.1"/>
    <property type="molecule type" value="Genomic_DNA"/>
</dbReference>
<proteinExistence type="predicted"/>
<protein>
    <submittedName>
        <fullName evidence="2">Uncharacterized protein</fullName>
    </submittedName>
</protein>
<evidence type="ECO:0000256" key="1">
    <source>
        <dbReference type="SAM" id="MobiDB-lite"/>
    </source>
</evidence>
<evidence type="ECO:0000313" key="2">
    <source>
        <dbReference type="EMBL" id="KAL1526555.1"/>
    </source>
</evidence>
<accession>A0AB34K0W8</accession>
<feature type="region of interest" description="Disordered" evidence="1">
    <location>
        <begin position="17"/>
        <end position="45"/>
    </location>
</feature>
<reference evidence="2 3" key="1">
    <citation type="journal article" date="2024" name="Science">
        <title>Giant polyketide synthase enzymes in the biosynthesis of giant marine polyether toxins.</title>
        <authorList>
            <person name="Fallon T.R."/>
            <person name="Shende V.V."/>
            <person name="Wierzbicki I.H."/>
            <person name="Pendleton A.L."/>
            <person name="Watervoot N.F."/>
            <person name="Auber R.P."/>
            <person name="Gonzalez D.J."/>
            <person name="Wisecaver J.H."/>
            <person name="Moore B.S."/>
        </authorList>
    </citation>
    <scope>NUCLEOTIDE SEQUENCE [LARGE SCALE GENOMIC DNA]</scope>
    <source>
        <strain evidence="2 3">12B1</strain>
    </source>
</reference>
<dbReference type="AlphaFoldDB" id="A0AB34K0W8"/>
<sequence>MGEDLCGDGLAMSVNTDGSMGADQLSSAVHRRVDTPDSGSRSSFSSIHLPEMPAVKFISDEDLALLRWEDEVIAWLESELGRYPTSEEVEQGKQLIRQKEATREASRLAQEKDLIRQARPWARQRAAALLADDLHRMHLRKLGLLPSARTRCTHVAHGQMQPVSAGALESASVAPSGNRQDGKSCVVTCQRAKPRPRQSFAFAS</sequence>
<comment type="caution">
    <text evidence="2">The sequence shown here is derived from an EMBL/GenBank/DDBJ whole genome shotgun (WGS) entry which is preliminary data.</text>
</comment>
<gene>
    <name evidence="2" type="ORF">AB1Y20_015263</name>
</gene>
<organism evidence="2 3">
    <name type="scientific">Prymnesium parvum</name>
    <name type="common">Toxic golden alga</name>
    <dbReference type="NCBI Taxonomy" id="97485"/>
    <lineage>
        <taxon>Eukaryota</taxon>
        <taxon>Haptista</taxon>
        <taxon>Haptophyta</taxon>
        <taxon>Prymnesiophyceae</taxon>
        <taxon>Prymnesiales</taxon>
        <taxon>Prymnesiaceae</taxon>
        <taxon>Prymnesium</taxon>
    </lineage>
</organism>
<dbReference type="Proteomes" id="UP001515480">
    <property type="component" value="Unassembled WGS sequence"/>
</dbReference>
<evidence type="ECO:0000313" key="3">
    <source>
        <dbReference type="Proteomes" id="UP001515480"/>
    </source>
</evidence>